<feature type="compositionally biased region" description="Basic and acidic residues" evidence="1">
    <location>
        <begin position="313"/>
        <end position="327"/>
    </location>
</feature>
<feature type="compositionally biased region" description="Pro residues" evidence="1">
    <location>
        <begin position="301"/>
        <end position="312"/>
    </location>
</feature>
<feature type="compositionally biased region" description="Basic and acidic residues" evidence="1">
    <location>
        <begin position="60"/>
        <end position="77"/>
    </location>
</feature>
<dbReference type="GeneID" id="39990729"/>
<dbReference type="PROSITE" id="PS51257">
    <property type="entry name" value="PROKAR_LIPOPROTEIN"/>
    <property type="match status" value="1"/>
</dbReference>
<dbReference type="AlphaFoldDB" id="A0A1X0NG48"/>
<name>A0A1X0NG48_9TRYP</name>
<dbReference type="RefSeq" id="XP_028877751.1">
    <property type="nucleotide sequence ID" value="XM_029030949.1"/>
</dbReference>
<accession>A0A1X0NG48</accession>
<feature type="compositionally biased region" description="Low complexity" evidence="1">
    <location>
        <begin position="258"/>
        <end position="269"/>
    </location>
</feature>
<evidence type="ECO:0000313" key="3">
    <source>
        <dbReference type="EMBL" id="ORC83685.1"/>
    </source>
</evidence>
<gene>
    <name evidence="3" type="ORF">TM35_000601160</name>
</gene>
<dbReference type="VEuPathDB" id="TriTrypDB:TM35_000601160"/>
<dbReference type="EMBL" id="NBCO01000060">
    <property type="protein sequence ID" value="ORC83685.1"/>
    <property type="molecule type" value="Genomic_DNA"/>
</dbReference>
<keyword evidence="2" id="KW-0732">Signal</keyword>
<sequence>MAMKKMMGHVLSLLVFVLCWAYGCASATAVSQPALQQSGQPLGEQSDLYPGVRGMNSAADTRKAGVDPDPPKEKDKYTPNVTVRIPGLNEAPTTTSGVAFPGCSTETTVDGKGRIVGEAGVTCVPAVPGSVGPRRGDPPANSTTLTAGVDKIVNNLTHPNGTALESERNAAHGSVSFDASKFPAPTNVVPPNASDPPHGSKFPGVSGAVPIVHNKTDIPEYPGVPEGAINIGNGSSEAGRVRFSRPVPHATDADSHSNADSSDTTSTQTGENNNQERNTVAPPQSESAARTPNTPTKVTPPAMPTILQPPMPEKSETKPPKKRKEDSSSVSPVWVRLPLLIVAVLFSATMY</sequence>
<comment type="caution">
    <text evidence="3">The sequence shown here is derived from an EMBL/GenBank/DDBJ whole genome shotgun (WGS) entry which is preliminary data.</text>
</comment>
<reference evidence="3 4" key="1">
    <citation type="submission" date="2017-03" db="EMBL/GenBank/DDBJ databases">
        <title>An alternative strategy for trypanosome survival in the mammalian bloodstream revealed through genome and transcriptome analysis of the ubiquitous bovine parasite Trypanosoma (Megatrypanum) theileri.</title>
        <authorList>
            <person name="Kelly S."/>
            <person name="Ivens A."/>
            <person name="Mott A."/>
            <person name="O'Neill E."/>
            <person name="Emms D."/>
            <person name="Macleod O."/>
            <person name="Voorheis P."/>
            <person name="Matthews J."/>
            <person name="Matthews K."/>
            <person name="Carrington M."/>
        </authorList>
    </citation>
    <scope>NUCLEOTIDE SEQUENCE [LARGE SCALE GENOMIC DNA]</scope>
    <source>
        <strain evidence="3">Edinburgh</strain>
    </source>
</reference>
<protein>
    <recommendedName>
        <fullName evidence="5">Mucin-associated surface protein (MASP)</fullName>
    </recommendedName>
</protein>
<organism evidence="3 4">
    <name type="scientific">Trypanosoma theileri</name>
    <dbReference type="NCBI Taxonomy" id="67003"/>
    <lineage>
        <taxon>Eukaryota</taxon>
        <taxon>Discoba</taxon>
        <taxon>Euglenozoa</taxon>
        <taxon>Kinetoplastea</taxon>
        <taxon>Metakinetoplastina</taxon>
        <taxon>Trypanosomatida</taxon>
        <taxon>Trypanosomatidae</taxon>
        <taxon>Trypanosoma</taxon>
    </lineage>
</organism>
<evidence type="ECO:0000313" key="4">
    <source>
        <dbReference type="Proteomes" id="UP000192257"/>
    </source>
</evidence>
<feature type="region of interest" description="Disordered" evidence="1">
    <location>
        <begin position="218"/>
        <end position="331"/>
    </location>
</feature>
<feature type="region of interest" description="Disordered" evidence="1">
    <location>
        <begin position="33"/>
        <end position="79"/>
    </location>
</feature>
<keyword evidence="4" id="KW-1185">Reference proteome</keyword>
<feature type="compositionally biased region" description="Polar residues" evidence="1">
    <location>
        <begin position="270"/>
        <end position="297"/>
    </location>
</feature>
<feature type="signal peptide" evidence="2">
    <location>
        <begin position="1"/>
        <end position="27"/>
    </location>
</feature>
<dbReference type="Proteomes" id="UP000192257">
    <property type="component" value="Unassembled WGS sequence"/>
</dbReference>
<evidence type="ECO:0000256" key="1">
    <source>
        <dbReference type="SAM" id="MobiDB-lite"/>
    </source>
</evidence>
<proteinExistence type="predicted"/>
<evidence type="ECO:0008006" key="5">
    <source>
        <dbReference type="Google" id="ProtNLM"/>
    </source>
</evidence>
<feature type="chain" id="PRO_5010870906" description="Mucin-associated surface protein (MASP)" evidence="2">
    <location>
        <begin position="28"/>
        <end position="351"/>
    </location>
</feature>
<evidence type="ECO:0000256" key="2">
    <source>
        <dbReference type="SAM" id="SignalP"/>
    </source>
</evidence>